<keyword evidence="2" id="KW-0812">Transmembrane</keyword>
<dbReference type="Pfam" id="PF00674">
    <property type="entry name" value="DUP"/>
    <property type="match status" value="1"/>
</dbReference>
<dbReference type="InterPro" id="IPR001142">
    <property type="entry name" value="DUP/COS"/>
</dbReference>
<dbReference type="VEuPathDB" id="FungiDB:YAR031W"/>
<keyword evidence="2" id="KW-0472">Membrane</keyword>
<evidence type="ECO:0000313" key="3">
    <source>
        <dbReference type="EMBL" id="CAE52450.1"/>
    </source>
</evidence>
<evidence type="ECO:0000256" key="1">
    <source>
        <dbReference type="SAM" id="MobiDB-lite"/>
    </source>
</evidence>
<dbReference type="AlphaFoldDB" id="E9P8L1"/>
<feature type="region of interest" description="Disordered" evidence="1">
    <location>
        <begin position="236"/>
        <end position="264"/>
    </location>
</feature>
<protein>
    <submittedName>
        <fullName evidence="3">Prm9p</fullName>
    </submittedName>
</protein>
<proteinExistence type="predicted"/>
<evidence type="ECO:0000256" key="2">
    <source>
        <dbReference type="SAM" id="Phobius"/>
    </source>
</evidence>
<dbReference type="EMBL" id="AJ586506">
    <property type="protein sequence ID" value="CAE52450.1"/>
    <property type="molecule type" value="Genomic_DNA"/>
</dbReference>
<reference evidence="3" key="1">
    <citation type="journal article" date="2004" name="Genetics">
        <title>Expansion and contraction of the DUP240 multigene family in Saccharomyces cerevisiae populations.</title>
        <authorList>
            <person name="Leh-Louis V."/>
            <person name="Wirth B."/>
            <person name="Potier S."/>
            <person name="Souciet J.L."/>
            <person name="Despons L."/>
        </authorList>
    </citation>
    <scope>NUCLEOTIDE SEQUENCE</scope>
    <source>
        <strain evidence="3">CLIB410</strain>
    </source>
</reference>
<reference evidence="3" key="2">
    <citation type="submission" date="2004-03" db="EMBL/GenBank/DDBJ databases">
        <title>Paleogenomics or searches for remnant duplicated copies of the yeas t DUP240 gene family in intergenic areas.</title>
        <authorList>
            <person name="Wirth B."/>
        </authorList>
    </citation>
    <scope>NUCLEOTIDE SEQUENCE</scope>
    <source>
        <strain evidence="3">CLIB410</strain>
    </source>
</reference>
<keyword evidence="2" id="KW-1133">Transmembrane helix</keyword>
<gene>
    <name evidence="3" type="primary">PRM9/YAR031W</name>
</gene>
<feature type="transmembrane region" description="Helical" evidence="2">
    <location>
        <begin position="137"/>
        <end position="159"/>
    </location>
</feature>
<sequence length="299" mass="34911">MSPQYHFYFVSFRNLVLNEKCLRSKKRVMKSFNWYKTDRYFDPHNILQHHSRAIEKTRYKLGMQTSSESTDAKSDFLDEPSAYLIEKNVALPKDIFGSYLSYWIYEAAHCTPAMILSLVIGVLVLLIIFFNDNEACLAFSVAFLLIFSVILVLVLILRFGPQISDEDSKCKLLMEIITRKPTVKGKEWRTITYKMNQYLFDNDLWNTPYYFYRDEDCHRYFLSLIKGRTFKKQKESSASNVKDAQSNDETAGTPNEAAESSSFSAGPNFIKLLTKAAEIEQQSQDEYWRQEYPGVDEFF</sequence>
<accession>E9P8L1</accession>
<feature type="transmembrane region" description="Helical" evidence="2">
    <location>
        <begin position="113"/>
        <end position="131"/>
    </location>
</feature>
<name>E9P8L1_YEASX</name>
<organism evidence="3">
    <name type="scientific">Saccharomyces cerevisiae</name>
    <name type="common">Baker's yeast</name>
    <dbReference type="NCBI Taxonomy" id="4932"/>
    <lineage>
        <taxon>Eukaryota</taxon>
        <taxon>Fungi</taxon>
        <taxon>Dikarya</taxon>
        <taxon>Ascomycota</taxon>
        <taxon>Saccharomycotina</taxon>
        <taxon>Saccharomycetes</taxon>
        <taxon>Saccharomycetales</taxon>
        <taxon>Saccharomycetaceae</taxon>
        <taxon>Saccharomyces</taxon>
    </lineage>
</organism>